<evidence type="ECO:0000256" key="8">
    <source>
        <dbReference type="ARBA" id="ARBA00023065"/>
    </source>
</evidence>
<dbReference type="Pfam" id="PF01794">
    <property type="entry name" value="Ferric_reduct"/>
    <property type="match status" value="1"/>
</dbReference>
<dbReference type="EMBL" id="JAACJP010000032">
    <property type="protein sequence ID" value="KAF5375667.1"/>
    <property type="molecule type" value="Genomic_DNA"/>
</dbReference>
<dbReference type="InterPro" id="IPR013121">
    <property type="entry name" value="Fe_red_NAD-bd_6"/>
</dbReference>
<evidence type="ECO:0000256" key="11">
    <source>
        <dbReference type="SAM" id="MobiDB-lite"/>
    </source>
</evidence>
<dbReference type="InterPro" id="IPR013130">
    <property type="entry name" value="Fe3_Rdtase_TM_dom"/>
</dbReference>
<keyword evidence="15" id="KW-1185">Reference proteome</keyword>
<dbReference type="GO" id="GO:0006826">
    <property type="term" value="P:iron ion transport"/>
    <property type="evidence" value="ECO:0007669"/>
    <property type="project" value="TreeGrafter"/>
</dbReference>
<dbReference type="GO" id="GO:0005886">
    <property type="term" value="C:plasma membrane"/>
    <property type="evidence" value="ECO:0007669"/>
    <property type="project" value="TreeGrafter"/>
</dbReference>
<feature type="transmembrane region" description="Helical" evidence="12">
    <location>
        <begin position="252"/>
        <end position="270"/>
    </location>
</feature>
<dbReference type="InterPro" id="IPR013112">
    <property type="entry name" value="FAD-bd_8"/>
</dbReference>
<evidence type="ECO:0000313" key="14">
    <source>
        <dbReference type="EMBL" id="KAF5375667.1"/>
    </source>
</evidence>
<dbReference type="AlphaFoldDB" id="A0A8H5LZW5"/>
<gene>
    <name evidence="14" type="ORF">D9615_009357</name>
</gene>
<keyword evidence="10" id="KW-0325">Glycoprotein</keyword>
<keyword evidence="4 12" id="KW-0812">Transmembrane</keyword>
<evidence type="ECO:0000259" key="13">
    <source>
        <dbReference type="PROSITE" id="PS51384"/>
    </source>
</evidence>
<feature type="transmembrane region" description="Helical" evidence="12">
    <location>
        <begin position="44"/>
        <end position="66"/>
    </location>
</feature>
<keyword evidence="3" id="KW-0813">Transport</keyword>
<feature type="compositionally biased region" description="Acidic residues" evidence="11">
    <location>
        <begin position="512"/>
        <end position="524"/>
    </location>
</feature>
<dbReference type="Proteomes" id="UP000565441">
    <property type="component" value="Unassembled WGS sequence"/>
</dbReference>
<accession>A0A8H5LZW5</accession>
<protein>
    <recommendedName>
        <fullName evidence="13">FAD-binding FR-type domain-containing protein</fullName>
    </recommendedName>
</protein>
<comment type="subcellular location">
    <subcellularLocation>
        <location evidence="1">Membrane</location>
        <topology evidence="1">Multi-pass membrane protein</topology>
    </subcellularLocation>
</comment>
<dbReference type="GO" id="GO:0006879">
    <property type="term" value="P:intracellular iron ion homeostasis"/>
    <property type="evidence" value="ECO:0007669"/>
    <property type="project" value="TreeGrafter"/>
</dbReference>
<proteinExistence type="inferred from homology"/>
<evidence type="ECO:0000256" key="4">
    <source>
        <dbReference type="ARBA" id="ARBA00022692"/>
    </source>
</evidence>
<keyword evidence="5" id="KW-0249">Electron transport</keyword>
<feature type="domain" description="FAD-binding FR-type" evidence="13">
    <location>
        <begin position="308"/>
        <end position="427"/>
    </location>
</feature>
<evidence type="ECO:0000256" key="2">
    <source>
        <dbReference type="ARBA" id="ARBA00006278"/>
    </source>
</evidence>
<feature type="region of interest" description="Disordered" evidence="11">
    <location>
        <begin position="512"/>
        <end position="534"/>
    </location>
</feature>
<evidence type="ECO:0000256" key="3">
    <source>
        <dbReference type="ARBA" id="ARBA00022448"/>
    </source>
</evidence>
<dbReference type="PANTHER" id="PTHR32361:SF9">
    <property type="entry name" value="FERRIC REDUCTASE TRANSMEMBRANE COMPONENT 3-RELATED"/>
    <property type="match status" value="1"/>
</dbReference>
<dbReference type="SFLD" id="SFLDS00052">
    <property type="entry name" value="Ferric_Reductase_Domain"/>
    <property type="match status" value="1"/>
</dbReference>
<keyword evidence="8" id="KW-0406">Ion transport</keyword>
<dbReference type="GO" id="GO:0015677">
    <property type="term" value="P:copper ion import"/>
    <property type="evidence" value="ECO:0007669"/>
    <property type="project" value="TreeGrafter"/>
</dbReference>
<dbReference type="InterPro" id="IPR039261">
    <property type="entry name" value="FNR_nucleotide-bd"/>
</dbReference>
<feature type="transmembrane region" description="Helical" evidence="12">
    <location>
        <begin position="223"/>
        <end position="245"/>
    </location>
</feature>
<dbReference type="InterPro" id="IPR017927">
    <property type="entry name" value="FAD-bd_FR_type"/>
</dbReference>
<evidence type="ECO:0000256" key="5">
    <source>
        <dbReference type="ARBA" id="ARBA00022982"/>
    </source>
</evidence>
<dbReference type="Gene3D" id="3.40.50.80">
    <property type="entry name" value="Nucleotide-binding domain of ferredoxin-NADP reductase (FNR) module"/>
    <property type="match status" value="1"/>
</dbReference>
<dbReference type="SUPFAM" id="SSF52343">
    <property type="entry name" value="Ferredoxin reductase-like, C-terminal NADP-linked domain"/>
    <property type="match status" value="1"/>
</dbReference>
<evidence type="ECO:0000256" key="6">
    <source>
        <dbReference type="ARBA" id="ARBA00022989"/>
    </source>
</evidence>
<dbReference type="SFLD" id="SFLDG01168">
    <property type="entry name" value="Ferric_reductase_subgroup_(FRE"/>
    <property type="match status" value="1"/>
</dbReference>
<dbReference type="PROSITE" id="PS51384">
    <property type="entry name" value="FAD_FR"/>
    <property type="match status" value="1"/>
</dbReference>
<dbReference type="GO" id="GO:0000293">
    <property type="term" value="F:ferric-chelate reductase activity"/>
    <property type="evidence" value="ECO:0007669"/>
    <property type="project" value="UniProtKB-ARBA"/>
</dbReference>
<evidence type="ECO:0000256" key="9">
    <source>
        <dbReference type="ARBA" id="ARBA00023136"/>
    </source>
</evidence>
<dbReference type="OrthoDB" id="4494341at2759"/>
<evidence type="ECO:0000256" key="10">
    <source>
        <dbReference type="ARBA" id="ARBA00023180"/>
    </source>
</evidence>
<reference evidence="14 15" key="1">
    <citation type="journal article" date="2020" name="ISME J.">
        <title>Uncovering the hidden diversity of litter-decomposition mechanisms in mushroom-forming fungi.</title>
        <authorList>
            <person name="Floudas D."/>
            <person name="Bentzer J."/>
            <person name="Ahren D."/>
            <person name="Johansson T."/>
            <person name="Persson P."/>
            <person name="Tunlid A."/>
        </authorList>
    </citation>
    <scope>NUCLEOTIDE SEQUENCE [LARGE SCALE GENOMIC DNA]</scope>
    <source>
        <strain evidence="14 15">CBS 661.87</strain>
    </source>
</reference>
<evidence type="ECO:0000256" key="7">
    <source>
        <dbReference type="ARBA" id="ARBA00023002"/>
    </source>
</evidence>
<keyword evidence="6 12" id="KW-1133">Transmembrane helix</keyword>
<sequence>MASPISDSLSNFVPDKVIAITKASQTPDPDRKLRIAQAVNYPNRAWFCVAAFIGLVSICHFLTLFYRTTRRRRSPRTATPRGVASLSRLPSALMNTFRAFAFRTTIPIGGSYTLNVAEVFLTAAYTTIIFVWSLVNATSTKGVKYDPKYWGNMAGNVASAQLPLMTALGTKNNIISFLTGVSFDKLNYLHRMSARAICVLLWVHAAGRIKVGMVGSFSWAHPWIQAGLLGSTSFSLLCIMAIRPLRDRNYEIFLIIHFLMAFITLLAGYFHAQGILVGYYVWPAFVVWALDRAIRMIRIIVHNAGFFQKRSTQQLGRVDVLSPHFIRIAVPRPAHLHWLPGQSAYLTIPGASKSPFEAHPFTISTIDVPGTGPDDAEKDEGSRRSLPELAFLVRVRSGFTKRLLNVAVKDQLMKVIVDGPYSSPPLLRGFETVVLVAGGSGVAFTLPLLLDLIHRARLDESDCTRVVFVWAIRDPRHIEWIADALIPAIAGAQDKISIDIRVYVTGVAEDDAQSWDDDTNEGDEEVKAGDGSSSAKRLNYPGVAIEEGRPDLKCLVEDEIVQSSGAISFNVCGTHALAHAVQSALKPPRFLDVLRGGPAVILHIESFGSG</sequence>
<evidence type="ECO:0000256" key="1">
    <source>
        <dbReference type="ARBA" id="ARBA00004141"/>
    </source>
</evidence>
<dbReference type="CDD" id="cd06186">
    <property type="entry name" value="NOX_Duox_like_FAD_NADP"/>
    <property type="match status" value="1"/>
</dbReference>
<evidence type="ECO:0000313" key="15">
    <source>
        <dbReference type="Proteomes" id="UP000565441"/>
    </source>
</evidence>
<evidence type="ECO:0000256" key="12">
    <source>
        <dbReference type="SAM" id="Phobius"/>
    </source>
</evidence>
<name>A0A8H5LZW5_9AGAR</name>
<dbReference type="Pfam" id="PF08030">
    <property type="entry name" value="NAD_binding_6"/>
    <property type="match status" value="1"/>
</dbReference>
<organism evidence="14 15">
    <name type="scientific">Tricholomella constricta</name>
    <dbReference type="NCBI Taxonomy" id="117010"/>
    <lineage>
        <taxon>Eukaryota</taxon>
        <taxon>Fungi</taxon>
        <taxon>Dikarya</taxon>
        <taxon>Basidiomycota</taxon>
        <taxon>Agaricomycotina</taxon>
        <taxon>Agaricomycetes</taxon>
        <taxon>Agaricomycetidae</taxon>
        <taxon>Agaricales</taxon>
        <taxon>Tricholomatineae</taxon>
        <taxon>Lyophyllaceae</taxon>
        <taxon>Tricholomella</taxon>
    </lineage>
</organism>
<keyword evidence="7" id="KW-0560">Oxidoreductase</keyword>
<dbReference type="InterPro" id="IPR051410">
    <property type="entry name" value="Ferric/Cupric_Reductase"/>
</dbReference>
<comment type="similarity">
    <text evidence="2">Belongs to the ferric reductase (FRE) family.</text>
</comment>
<comment type="caution">
    <text evidence="14">The sequence shown here is derived from an EMBL/GenBank/DDBJ whole genome shotgun (WGS) entry which is preliminary data.</text>
</comment>
<dbReference type="Pfam" id="PF08022">
    <property type="entry name" value="FAD_binding_8"/>
    <property type="match status" value="1"/>
</dbReference>
<dbReference type="PANTHER" id="PTHR32361">
    <property type="entry name" value="FERRIC/CUPRIC REDUCTASE TRANSMEMBRANE COMPONENT"/>
    <property type="match status" value="1"/>
</dbReference>
<keyword evidence="9 12" id="KW-0472">Membrane</keyword>